<keyword evidence="2 8" id="KW-0808">Transferase</keyword>
<name>A0A2P2C4P5_9ZZZZ</name>
<reference evidence="8" key="1">
    <citation type="submission" date="2015-08" db="EMBL/GenBank/DDBJ databases">
        <authorList>
            <person name="Babu N.S."/>
            <person name="Beckwith C.J."/>
            <person name="Beseler K.G."/>
            <person name="Brison A."/>
            <person name="Carone J.V."/>
            <person name="Caskin T.P."/>
            <person name="Diamond M."/>
            <person name="Durham M.E."/>
            <person name="Foxe J.M."/>
            <person name="Go M."/>
            <person name="Henderson B.A."/>
            <person name="Jones I.B."/>
            <person name="McGettigan J.A."/>
            <person name="Micheletti S.J."/>
            <person name="Nasrallah M.E."/>
            <person name="Ortiz D."/>
            <person name="Piller C.R."/>
            <person name="Privatt S.R."/>
            <person name="Schneider S.L."/>
            <person name="Sharp S."/>
            <person name="Smith T.C."/>
            <person name="Stanton J.D."/>
            <person name="Ullery H.E."/>
            <person name="Wilson R.J."/>
            <person name="Serrano M.G."/>
            <person name="Buck G."/>
            <person name="Lee V."/>
            <person name="Wang Y."/>
            <person name="Carvalho R."/>
            <person name="Voegtly L."/>
            <person name="Shi R."/>
            <person name="Duckworth R."/>
            <person name="Johnson A."/>
            <person name="Loviza R."/>
            <person name="Walstead R."/>
            <person name="Shah Z."/>
            <person name="Kiflezghi M."/>
            <person name="Wade K."/>
            <person name="Ball S.L."/>
            <person name="Bradley K.W."/>
            <person name="Asai D.J."/>
            <person name="Bowman C.A."/>
            <person name="Russell D.A."/>
            <person name="Pope W.H."/>
            <person name="Jacobs-Sera D."/>
            <person name="Hendrix R.W."/>
            <person name="Hatfull G.F."/>
        </authorList>
    </citation>
    <scope>NUCLEOTIDE SEQUENCE</scope>
</reference>
<protein>
    <submittedName>
        <fullName evidence="8">Putative Undecaprenyl-phosphate galactose phosphotransferase</fullName>
        <ecNumber evidence="8">2.7.8.6</ecNumber>
    </submittedName>
</protein>
<gene>
    <name evidence="8" type="ORF">NOCA1120324</name>
</gene>
<feature type="domain" description="Bacterial sugar transferase" evidence="7">
    <location>
        <begin position="294"/>
        <end position="481"/>
    </location>
</feature>
<proteinExistence type="predicted"/>
<evidence type="ECO:0000256" key="6">
    <source>
        <dbReference type="SAM" id="Phobius"/>
    </source>
</evidence>
<dbReference type="NCBIfam" id="TIGR03025">
    <property type="entry name" value="EPS_sugtrans"/>
    <property type="match status" value="1"/>
</dbReference>
<dbReference type="EMBL" id="CZKB01000004">
    <property type="protein sequence ID" value="CUR57017.1"/>
    <property type="molecule type" value="Genomic_DNA"/>
</dbReference>
<dbReference type="PANTHER" id="PTHR30576">
    <property type="entry name" value="COLANIC BIOSYNTHESIS UDP-GLUCOSE LIPID CARRIER TRANSFERASE"/>
    <property type="match status" value="1"/>
</dbReference>
<evidence type="ECO:0000256" key="2">
    <source>
        <dbReference type="ARBA" id="ARBA00022679"/>
    </source>
</evidence>
<dbReference type="InterPro" id="IPR017475">
    <property type="entry name" value="EPS_sugar_tfrase"/>
</dbReference>
<evidence type="ECO:0000256" key="3">
    <source>
        <dbReference type="ARBA" id="ARBA00022692"/>
    </source>
</evidence>
<evidence type="ECO:0000256" key="5">
    <source>
        <dbReference type="ARBA" id="ARBA00023136"/>
    </source>
</evidence>
<keyword evidence="4 6" id="KW-1133">Transmembrane helix</keyword>
<sequence length="487" mass="52945">MTEAVTVQTTITDALTDSPARRSRIIAVPRPRSERAPLVEAPPARRRTGWDSRLRVVTEWAALTAVAVTLVLQVRLPLWIAPLAATSWVLALAAVGHYRRTTLGDTRAAALLRIAKTGAIALLAAVAGTPLSTGAAAPAALSVLVIALVLTHVLFVLGAGRARSRIVLAGHPRDIRDALVELRTVNRDDVVAVCLTRRSNLPFLDIPTYLGLTEAVPALVAEGADALVVLPGRHTAPVALRRLQWEVASVGSEIYLGTGLLDVEPQRARVVSTAGLDVLHVAPPALDSPRRIVKDVVERTLALLALLAFLPLLGVLCVLIRRQSPGPAFFRQERVGRNGALFTMIKLRTMGTAAEEERNTLTLSNELDGVMFKIKCDPRVTPLGRKLRRYSLDELPQLWNVVRGDMSLVGPRPALPGEVENYDVDPRRRLAVKPGLTGLWQVSGRSDLSWTESVRLDLKYVDNWSLRLDASILVRTVRAVLGHRGAY</sequence>
<dbReference type="AlphaFoldDB" id="A0A2P2C4P5"/>
<evidence type="ECO:0000259" key="7">
    <source>
        <dbReference type="Pfam" id="PF02397"/>
    </source>
</evidence>
<evidence type="ECO:0000256" key="4">
    <source>
        <dbReference type="ARBA" id="ARBA00022989"/>
    </source>
</evidence>
<feature type="transmembrane region" description="Helical" evidence="6">
    <location>
        <begin position="110"/>
        <end position="129"/>
    </location>
</feature>
<dbReference type="InterPro" id="IPR003362">
    <property type="entry name" value="Bact_transf"/>
</dbReference>
<feature type="transmembrane region" description="Helical" evidence="6">
    <location>
        <begin position="300"/>
        <end position="321"/>
    </location>
</feature>
<evidence type="ECO:0000313" key="8">
    <source>
        <dbReference type="EMBL" id="CUR57017.1"/>
    </source>
</evidence>
<feature type="transmembrane region" description="Helical" evidence="6">
    <location>
        <begin position="54"/>
        <end position="72"/>
    </location>
</feature>
<dbReference type="Pfam" id="PF02397">
    <property type="entry name" value="Bac_transf"/>
    <property type="match status" value="1"/>
</dbReference>
<organism evidence="8">
    <name type="scientific">metagenome</name>
    <dbReference type="NCBI Taxonomy" id="256318"/>
    <lineage>
        <taxon>unclassified sequences</taxon>
        <taxon>metagenomes</taxon>
    </lineage>
</organism>
<dbReference type="EC" id="2.7.8.6" evidence="8"/>
<keyword evidence="5 6" id="KW-0472">Membrane</keyword>
<dbReference type="GO" id="GO:0016020">
    <property type="term" value="C:membrane"/>
    <property type="evidence" value="ECO:0007669"/>
    <property type="project" value="UniProtKB-SubCell"/>
</dbReference>
<dbReference type="PANTHER" id="PTHR30576:SF10">
    <property type="entry name" value="SLL5057 PROTEIN"/>
    <property type="match status" value="1"/>
</dbReference>
<evidence type="ECO:0000256" key="1">
    <source>
        <dbReference type="ARBA" id="ARBA00004141"/>
    </source>
</evidence>
<keyword evidence="3 6" id="KW-0812">Transmembrane</keyword>
<feature type="transmembrane region" description="Helical" evidence="6">
    <location>
        <begin position="78"/>
        <end position="98"/>
    </location>
</feature>
<feature type="transmembrane region" description="Helical" evidence="6">
    <location>
        <begin position="135"/>
        <end position="157"/>
    </location>
</feature>
<comment type="subcellular location">
    <subcellularLocation>
        <location evidence="1">Membrane</location>
        <topology evidence="1">Multi-pass membrane protein</topology>
    </subcellularLocation>
</comment>
<dbReference type="GO" id="GO:0047360">
    <property type="term" value="F:undecaprenyl-phosphate galactose phosphotransferase activity"/>
    <property type="evidence" value="ECO:0007669"/>
    <property type="project" value="UniProtKB-EC"/>
</dbReference>
<accession>A0A2P2C4P5</accession>